<evidence type="ECO:0000313" key="2">
    <source>
        <dbReference type="Proteomes" id="UP000199076"/>
    </source>
</evidence>
<organism evidence="1 2">
    <name type="scientific">Halorientalis regularis</name>
    <dbReference type="NCBI Taxonomy" id="660518"/>
    <lineage>
        <taxon>Archaea</taxon>
        <taxon>Methanobacteriati</taxon>
        <taxon>Methanobacteriota</taxon>
        <taxon>Stenosarchaea group</taxon>
        <taxon>Halobacteria</taxon>
        <taxon>Halobacteriales</taxon>
        <taxon>Haloarculaceae</taxon>
        <taxon>Halorientalis</taxon>
    </lineage>
</organism>
<evidence type="ECO:0000313" key="1">
    <source>
        <dbReference type="EMBL" id="SDG32927.1"/>
    </source>
</evidence>
<sequence>MTTDTAKKAKQKRAQFSALLAEYDSDVVAQVRDAIEESTIAHTKDANLSVEEWLEFLENVGTDAYLFAMDTNYTGHGEARKTEWYLRHDGDAFVYGTGNTGELYRGDNAEQQIQAVIENYRVIPTPMSEYPLRSANGGVENQRAE</sequence>
<dbReference type="STRING" id="660518.SAMN05216218_12443"/>
<keyword evidence="2" id="KW-1185">Reference proteome</keyword>
<dbReference type="AlphaFoldDB" id="A0A1G7TC20"/>
<name>A0A1G7TC20_9EURY</name>
<dbReference type="Proteomes" id="UP000199076">
    <property type="component" value="Unassembled WGS sequence"/>
</dbReference>
<gene>
    <name evidence="1" type="ORF">SAMN05216218_12443</name>
</gene>
<dbReference type="EMBL" id="FNBK01000024">
    <property type="protein sequence ID" value="SDG32927.1"/>
    <property type="molecule type" value="Genomic_DNA"/>
</dbReference>
<protein>
    <submittedName>
        <fullName evidence="1">Uncharacterized protein</fullName>
    </submittedName>
</protein>
<reference evidence="2" key="1">
    <citation type="submission" date="2016-10" db="EMBL/GenBank/DDBJ databases">
        <authorList>
            <person name="Varghese N."/>
            <person name="Submissions S."/>
        </authorList>
    </citation>
    <scope>NUCLEOTIDE SEQUENCE [LARGE SCALE GENOMIC DNA]</scope>
    <source>
        <strain evidence="2">IBRC-M 10760</strain>
    </source>
</reference>
<accession>A0A1G7TC20</accession>
<dbReference type="OrthoDB" id="377324at2157"/>
<proteinExistence type="predicted"/>
<dbReference type="RefSeq" id="WP_092695455.1">
    <property type="nucleotide sequence ID" value="NZ_FNBK01000024.1"/>
</dbReference>